<gene>
    <name evidence="2" type="ORF">H9L12_09455</name>
</gene>
<evidence type="ECO:0000313" key="3">
    <source>
        <dbReference type="Proteomes" id="UP000515955"/>
    </source>
</evidence>
<dbReference type="RefSeq" id="WP_187541531.1">
    <property type="nucleotide sequence ID" value="NZ_CP060717.1"/>
</dbReference>
<dbReference type="EMBL" id="CP060717">
    <property type="protein sequence ID" value="QNN64532.1"/>
    <property type="molecule type" value="Genomic_DNA"/>
</dbReference>
<keyword evidence="1" id="KW-0732">Signal</keyword>
<protein>
    <recommendedName>
        <fullName evidence="4">Nuclear transport factor 2 family protein</fullName>
    </recommendedName>
</protein>
<dbReference type="KEGG" id="srhi:H9L12_09455"/>
<organism evidence="2 3">
    <name type="scientific">Sphingomonas rhizophila</name>
    <dbReference type="NCBI Taxonomy" id="2071607"/>
    <lineage>
        <taxon>Bacteria</taxon>
        <taxon>Pseudomonadati</taxon>
        <taxon>Pseudomonadota</taxon>
        <taxon>Alphaproteobacteria</taxon>
        <taxon>Sphingomonadales</taxon>
        <taxon>Sphingomonadaceae</taxon>
        <taxon>Sphingomonas</taxon>
    </lineage>
</organism>
<sequence>MDRRTLLALAASFPALVAAPAAACSVALKSPRASGLENQQVRKLFEAWWDRDAVKFRAAFTQPLMADGTLMDPKLASGLRSANPIPPETLAIFPRFFTDERKTRRLTLIVNTGAGVLVACSENDLSTDIQPDCSGMPKLHLFLVAMSGLNPRSITHLASADTVEVDKFSIWTEGSA</sequence>
<feature type="chain" id="PRO_5028928040" description="Nuclear transport factor 2 family protein" evidence="1">
    <location>
        <begin position="24"/>
        <end position="176"/>
    </location>
</feature>
<reference evidence="2 3" key="1">
    <citation type="submission" date="2020-08" db="EMBL/GenBank/DDBJ databases">
        <title>Genome sequence of Sphingomonas rhizophila KACC 19189T.</title>
        <authorList>
            <person name="Hyun D.-W."/>
            <person name="Bae J.-W."/>
        </authorList>
    </citation>
    <scope>NUCLEOTIDE SEQUENCE [LARGE SCALE GENOMIC DNA]</scope>
    <source>
        <strain evidence="2 3">KACC 19189</strain>
    </source>
</reference>
<dbReference type="Proteomes" id="UP000515955">
    <property type="component" value="Chromosome"/>
</dbReference>
<proteinExistence type="predicted"/>
<name>A0A7G9S9K7_9SPHN</name>
<evidence type="ECO:0000256" key="1">
    <source>
        <dbReference type="SAM" id="SignalP"/>
    </source>
</evidence>
<feature type="signal peptide" evidence="1">
    <location>
        <begin position="1"/>
        <end position="23"/>
    </location>
</feature>
<evidence type="ECO:0008006" key="4">
    <source>
        <dbReference type="Google" id="ProtNLM"/>
    </source>
</evidence>
<dbReference type="AlphaFoldDB" id="A0A7G9S9K7"/>
<accession>A0A7G9S9K7</accession>
<keyword evidence="3" id="KW-1185">Reference proteome</keyword>
<evidence type="ECO:0000313" key="2">
    <source>
        <dbReference type="EMBL" id="QNN64532.1"/>
    </source>
</evidence>